<dbReference type="Gene3D" id="3.30.450.20">
    <property type="entry name" value="PAS domain"/>
    <property type="match status" value="1"/>
</dbReference>
<organism evidence="14">
    <name type="scientific">uncultured Alphaproteobacteria bacterium</name>
    <dbReference type="NCBI Taxonomy" id="91750"/>
    <lineage>
        <taxon>Bacteria</taxon>
        <taxon>Pseudomonadati</taxon>
        <taxon>Pseudomonadota</taxon>
        <taxon>Alphaproteobacteria</taxon>
        <taxon>environmental samples</taxon>
    </lineage>
</organism>
<keyword evidence="7 14" id="KW-0418">Kinase</keyword>
<evidence type="ECO:0000256" key="3">
    <source>
        <dbReference type="ARBA" id="ARBA00012438"/>
    </source>
</evidence>
<evidence type="ECO:0000256" key="9">
    <source>
        <dbReference type="ARBA" id="ARBA00023012"/>
    </source>
</evidence>
<accession>A0A212KMV2</accession>
<dbReference type="InterPro" id="IPR003594">
    <property type="entry name" value="HATPase_dom"/>
</dbReference>
<dbReference type="Gene3D" id="6.10.340.10">
    <property type="match status" value="1"/>
</dbReference>
<keyword evidence="8" id="KW-0067">ATP-binding</keyword>
<evidence type="ECO:0000256" key="6">
    <source>
        <dbReference type="ARBA" id="ARBA00022741"/>
    </source>
</evidence>
<proteinExistence type="predicted"/>
<dbReference type="Pfam" id="PF02518">
    <property type="entry name" value="HATPase_c"/>
    <property type="match status" value="1"/>
</dbReference>
<dbReference type="GO" id="GO:0016020">
    <property type="term" value="C:membrane"/>
    <property type="evidence" value="ECO:0007669"/>
    <property type="project" value="UniProtKB-SubCell"/>
</dbReference>
<dbReference type="InterPro" id="IPR035965">
    <property type="entry name" value="PAS-like_dom_sf"/>
</dbReference>
<feature type="domain" description="Histidine kinase" evidence="11">
    <location>
        <begin position="430"/>
        <end position="676"/>
    </location>
</feature>
<dbReference type="CDD" id="cd00082">
    <property type="entry name" value="HisKA"/>
    <property type="match status" value="1"/>
</dbReference>
<dbReference type="PRINTS" id="PR00344">
    <property type="entry name" value="BCTRLSENSOR"/>
</dbReference>
<keyword evidence="10" id="KW-1133">Transmembrane helix</keyword>
<dbReference type="PROSITE" id="PS50109">
    <property type="entry name" value="HIS_KIN"/>
    <property type="match status" value="1"/>
</dbReference>
<dbReference type="InterPro" id="IPR036890">
    <property type="entry name" value="HATPase_C_sf"/>
</dbReference>
<dbReference type="GO" id="GO:0005524">
    <property type="term" value="F:ATP binding"/>
    <property type="evidence" value="ECO:0007669"/>
    <property type="project" value="UniProtKB-KW"/>
</dbReference>
<keyword evidence="4" id="KW-0597">Phosphoprotein</keyword>
<reference evidence="14" key="1">
    <citation type="submission" date="2016-04" db="EMBL/GenBank/DDBJ databases">
        <authorList>
            <person name="Evans L.H."/>
            <person name="Alamgir A."/>
            <person name="Owens N."/>
            <person name="Weber N.D."/>
            <person name="Virtaneva K."/>
            <person name="Barbian K."/>
            <person name="Babar A."/>
            <person name="Rosenke K."/>
        </authorList>
    </citation>
    <scope>NUCLEOTIDE SEQUENCE</scope>
    <source>
        <strain evidence="14">86</strain>
    </source>
</reference>
<protein>
    <recommendedName>
        <fullName evidence="3">histidine kinase</fullName>
        <ecNumber evidence="3">2.7.13.3</ecNumber>
    </recommendedName>
</protein>
<evidence type="ECO:0000313" key="14">
    <source>
        <dbReference type="EMBL" id="SBW12962.1"/>
    </source>
</evidence>
<dbReference type="SUPFAM" id="SSF55874">
    <property type="entry name" value="ATPase domain of HSP90 chaperone/DNA topoisomerase II/histidine kinase"/>
    <property type="match status" value="1"/>
</dbReference>
<feature type="transmembrane region" description="Helical" evidence="10">
    <location>
        <begin position="12"/>
        <end position="34"/>
    </location>
</feature>
<evidence type="ECO:0000256" key="1">
    <source>
        <dbReference type="ARBA" id="ARBA00000085"/>
    </source>
</evidence>
<dbReference type="SUPFAM" id="SSF55785">
    <property type="entry name" value="PYP-like sensor domain (PAS domain)"/>
    <property type="match status" value="1"/>
</dbReference>
<comment type="catalytic activity">
    <reaction evidence="1">
        <text>ATP + protein L-histidine = ADP + protein N-phospho-L-histidine.</text>
        <dbReference type="EC" id="2.7.13.3"/>
    </reaction>
</comment>
<evidence type="ECO:0000256" key="2">
    <source>
        <dbReference type="ARBA" id="ARBA00004370"/>
    </source>
</evidence>
<keyword evidence="10" id="KW-0812">Transmembrane</keyword>
<keyword evidence="9" id="KW-0902">Two-component regulatory system</keyword>
<dbReference type="Gene3D" id="3.30.565.10">
    <property type="entry name" value="Histidine kinase-like ATPase, C-terminal domain"/>
    <property type="match status" value="1"/>
</dbReference>
<dbReference type="InterPro" id="IPR000014">
    <property type="entry name" value="PAS"/>
</dbReference>
<dbReference type="InterPro" id="IPR003660">
    <property type="entry name" value="HAMP_dom"/>
</dbReference>
<dbReference type="InterPro" id="IPR004358">
    <property type="entry name" value="Sig_transdc_His_kin-like_C"/>
</dbReference>
<dbReference type="InterPro" id="IPR003661">
    <property type="entry name" value="HisK_dim/P_dom"/>
</dbReference>
<feature type="domain" description="PAS" evidence="12">
    <location>
        <begin position="289"/>
        <end position="333"/>
    </location>
</feature>
<feature type="transmembrane region" description="Helical" evidence="10">
    <location>
        <begin position="186"/>
        <end position="208"/>
    </location>
</feature>
<evidence type="ECO:0000256" key="5">
    <source>
        <dbReference type="ARBA" id="ARBA00022679"/>
    </source>
</evidence>
<dbReference type="NCBIfam" id="TIGR00229">
    <property type="entry name" value="sensory_box"/>
    <property type="match status" value="1"/>
</dbReference>
<dbReference type="EC" id="2.7.13.3" evidence="3"/>
<dbReference type="CDD" id="cd00130">
    <property type="entry name" value="PAS"/>
    <property type="match status" value="1"/>
</dbReference>
<comment type="subcellular location">
    <subcellularLocation>
        <location evidence="2">Membrane</location>
    </subcellularLocation>
</comment>
<dbReference type="EMBL" id="FLUO01000003">
    <property type="protein sequence ID" value="SBW12962.1"/>
    <property type="molecule type" value="Genomic_DNA"/>
</dbReference>
<gene>
    <name evidence="14" type="ORF">KL86APRO_30453</name>
</gene>
<dbReference type="Gene3D" id="1.10.287.130">
    <property type="match status" value="1"/>
</dbReference>
<evidence type="ECO:0000259" key="12">
    <source>
        <dbReference type="PROSITE" id="PS50112"/>
    </source>
</evidence>
<feature type="domain" description="HAMP" evidence="13">
    <location>
        <begin position="210"/>
        <end position="263"/>
    </location>
</feature>
<dbReference type="AlphaFoldDB" id="A0A212KMV2"/>
<keyword evidence="5" id="KW-0808">Transferase</keyword>
<dbReference type="PANTHER" id="PTHR43065:SF46">
    <property type="entry name" value="C4-DICARBOXYLATE TRANSPORT SENSOR PROTEIN DCTB"/>
    <property type="match status" value="1"/>
</dbReference>
<dbReference type="PROSITE" id="PS50112">
    <property type="entry name" value="PAS"/>
    <property type="match status" value="1"/>
</dbReference>
<evidence type="ECO:0000256" key="7">
    <source>
        <dbReference type="ARBA" id="ARBA00022777"/>
    </source>
</evidence>
<evidence type="ECO:0000256" key="4">
    <source>
        <dbReference type="ARBA" id="ARBA00022553"/>
    </source>
</evidence>
<dbReference type="PANTHER" id="PTHR43065">
    <property type="entry name" value="SENSOR HISTIDINE KINASE"/>
    <property type="match status" value="1"/>
</dbReference>
<dbReference type="InterPro" id="IPR005467">
    <property type="entry name" value="His_kinase_dom"/>
</dbReference>
<dbReference type="SMART" id="SM00387">
    <property type="entry name" value="HATPase_c"/>
    <property type="match status" value="1"/>
</dbReference>
<sequence>MRFRDWPIGLKLLIAPGLVMAGAVAAMLVAWVTLSELQEAAAQRAQDRQVRDVRAATLRVSLIKSDLALFRALAWRTIGVRDEVAAGLRAGAEARLDSVEILAEMFDAEASADEAVLAGATRAEARRYVATARAALGAAGAAAMPQVDEVERRFADAETALREWEAFYLADRQAHDANAAAAERRVVMIALGGAAAAFAVSVALSLLLSGAISRAVRRATLALSRLAAGETGVEIIASDRADEVGRLLHAAAVFKRNARAFERAVGEQAEAEAQARAALQEQFDRLAGSEQRLRDIAGAASDWFWETDAEDRLVMISDRFFEVSGFSPAQVIGVTRLSFAQRAETPEEVATWVNYAKNIAMRRPFRNLDYCIKATDGRLVHVRSNGVPVFVKGEFIGYRGASSDVTALVDAQREALQSSRLASVGQLAAGIAHEINTPIQYLGDNLRFFESSIKTIAAALDRVRTAAAVSDEVSARIEQTLDEADVPYLLEELPTAARQSLDGVEHVARIVRSMKEFSHPGSTAKVMTDINRALESTLTVTTNEWKHTAKVEKDFDPDLPKILCLPADLNQVLLNLVVNASQALEGRETPGLIRIGTRRDGDAVEIRIADNGPGVPDGLRERIFDPFFTTKAVGKGTGQGLAIAMDVVVKKHGGRLTLEETPGGGATFVVRLPIAAEAGEDADETLDPVRR</sequence>
<keyword evidence="10" id="KW-0472">Membrane</keyword>
<dbReference type="GO" id="GO:0000155">
    <property type="term" value="F:phosphorelay sensor kinase activity"/>
    <property type="evidence" value="ECO:0007669"/>
    <property type="project" value="InterPro"/>
</dbReference>
<dbReference type="PROSITE" id="PS50885">
    <property type="entry name" value="HAMP"/>
    <property type="match status" value="1"/>
</dbReference>
<evidence type="ECO:0000256" key="8">
    <source>
        <dbReference type="ARBA" id="ARBA00022840"/>
    </source>
</evidence>
<name>A0A212KMV2_9PROT</name>
<evidence type="ECO:0000259" key="11">
    <source>
        <dbReference type="PROSITE" id="PS50109"/>
    </source>
</evidence>
<evidence type="ECO:0000259" key="13">
    <source>
        <dbReference type="PROSITE" id="PS50885"/>
    </source>
</evidence>
<keyword evidence="6" id="KW-0547">Nucleotide-binding</keyword>
<evidence type="ECO:0000256" key="10">
    <source>
        <dbReference type="SAM" id="Phobius"/>
    </source>
</evidence>